<dbReference type="AlphaFoldDB" id="A0ABC8TAB0"/>
<proteinExistence type="predicted"/>
<organism evidence="1 2">
    <name type="scientific">Ilex paraguariensis</name>
    <name type="common">yerba mate</name>
    <dbReference type="NCBI Taxonomy" id="185542"/>
    <lineage>
        <taxon>Eukaryota</taxon>
        <taxon>Viridiplantae</taxon>
        <taxon>Streptophyta</taxon>
        <taxon>Embryophyta</taxon>
        <taxon>Tracheophyta</taxon>
        <taxon>Spermatophyta</taxon>
        <taxon>Magnoliopsida</taxon>
        <taxon>eudicotyledons</taxon>
        <taxon>Gunneridae</taxon>
        <taxon>Pentapetalae</taxon>
        <taxon>asterids</taxon>
        <taxon>campanulids</taxon>
        <taxon>Aquifoliales</taxon>
        <taxon>Aquifoliaceae</taxon>
        <taxon>Ilex</taxon>
    </lineage>
</organism>
<accession>A0ABC8TAB0</accession>
<gene>
    <name evidence="1" type="ORF">ILEXP_LOCUS35524</name>
</gene>
<keyword evidence="2" id="KW-1185">Reference proteome</keyword>
<dbReference type="EMBL" id="CAUOFW020004580">
    <property type="protein sequence ID" value="CAK9166313.1"/>
    <property type="molecule type" value="Genomic_DNA"/>
</dbReference>
<name>A0ABC8TAB0_9AQUA</name>
<evidence type="ECO:0000313" key="1">
    <source>
        <dbReference type="EMBL" id="CAK9166313.1"/>
    </source>
</evidence>
<sequence length="97" mass="10648">MVEEPLLPLRVDFGLGVLITPKSPLILVKECQFPTNVNRGLGENGKSGKIVGLFRLNTVTPQQNDELLVSGIDDVLMILKSDYEKAYFVTGSADDQK</sequence>
<dbReference type="Proteomes" id="UP001642360">
    <property type="component" value="Unassembled WGS sequence"/>
</dbReference>
<reference evidence="1 2" key="1">
    <citation type="submission" date="2024-02" db="EMBL/GenBank/DDBJ databases">
        <authorList>
            <person name="Vignale AGUSTIN F."/>
            <person name="Sosa J E."/>
            <person name="Modenutti C."/>
        </authorList>
    </citation>
    <scope>NUCLEOTIDE SEQUENCE [LARGE SCALE GENOMIC DNA]</scope>
</reference>
<comment type="caution">
    <text evidence="1">The sequence shown here is derived from an EMBL/GenBank/DDBJ whole genome shotgun (WGS) entry which is preliminary data.</text>
</comment>
<evidence type="ECO:0000313" key="2">
    <source>
        <dbReference type="Proteomes" id="UP001642360"/>
    </source>
</evidence>
<protein>
    <submittedName>
        <fullName evidence="1">Uncharacterized protein</fullName>
    </submittedName>
</protein>